<keyword evidence="2" id="KW-1185">Reference proteome</keyword>
<reference evidence="1 2" key="1">
    <citation type="submission" date="2016-06" db="EMBL/GenBank/DDBJ databases">
        <title>Insight into the functional genes involving in sulfur oxidation in Pearl River water.</title>
        <authorList>
            <person name="Luo J."/>
            <person name="Tan X."/>
            <person name="Lin W."/>
        </authorList>
    </citation>
    <scope>NUCLEOTIDE SEQUENCE [LARGE SCALE GENOMIC DNA]</scope>
    <source>
        <strain evidence="1 2">LS2</strain>
    </source>
</reference>
<dbReference type="KEGG" id="haz:A9404_00465"/>
<dbReference type="AlphaFoldDB" id="A0A191ZDV5"/>
<dbReference type="Gene3D" id="3.90.1690.10">
    <property type="entry name" value="phage-related protein like domain"/>
    <property type="match status" value="1"/>
</dbReference>
<evidence type="ECO:0000313" key="1">
    <source>
        <dbReference type="EMBL" id="ANJ66053.1"/>
    </source>
</evidence>
<dbReference type="Pfam" id="PF03864">
    <property type="entry name" value="Phage_cap_E"/>
    <property type="match status" value="1"/>
</dbReference>
<sequence>MSRLSKLRIVDPVLTQLAIGYSNDALVAETLFPIAPVDKEGGKIPKFGKESFRLYNTERALRAKSNRIQPEDIGGIDVVLDEHDLEYPIDYREDAEAAFPLQAHGTNVVTEAIQLRREKMCADLAQNPANYPAGNKITLSGTSQFTHADSDPEGVIDDAKSAIRGKIAKNPNTMVIGDAAWRALKRNPQLKAILADTRPRLVQLADLKQIFEIENIVIGRSVYVADNADTFSDIWADNIVLAYVPMTAGGSRTPYEPSYGYTLRKRGNPTVDTRTEDGKLELIRATDTYRPYLLGAEAGYLISDTNV</sequence>
<dbReference type="OrthoDB" id="572526at2"/>
<dbReference type="EMBL" id="CP016027">
    <property type="protein sequence ID" value="ANJ66053.1"/>
    <property type="molecule type" value="Genomic_DNA"/>
</dbReference>
<protein>
    <recommendedName>
        <fullName evidence="3">Capsid protein</fullName>
    </recommendedName>
</protein>
<proteinExistence type="predicted"/>
<dbReference type="STRING" id="1860122.A9404_00465"/>
<dbReference type="InterPro" id="IPR005564">
    <property type="entry name" value="Major_capsid_GpE"/>
</dbReference>
<organism evidence="1 2">
    <name type="scientific">Halothiobacillus diazotrophicus</name>
    <dbReference type="NCBI Taxonomy" id="1860122"/>
    <lineage>
        <taxon>Bacteria</taxon>
        <taxon>Pseudomonadati</taxon>
        <taxon>Pseudomonadota</taxon>
        <taxon>Gammaproteobacteria</taxon>
        <taxon>Chromatiales</taxon>
        <taxon>Halothiobacillaceae</taxon>
        <taxon>Halothiobacillus</taxon>
    </lineage>
</organism>
<evidence type="ECO:0000313" key="2">
    <source>
        <dbReference type="Proteomes" id="UP000078596"/>
    </source>
</evidence>
<accession>A0A191ZDV5</accession>
<evidence type="ECO:0008006" key="3">
    <source>
        <dbReference type="Google" id="ProtNLM"/>
    </source>
</evidence>
<dbReference type="Proteomes" id="UP000078596">
    <property type="component" value="Chromosome"/>
</dbReference>
<name>A0A191ZDV5_9GAMM</name>
<dbReference type="RefSeq" id="WP_066097667.1">
    <property type="nucleotide sequence ID" value="NZ_CP016027.1"/>
</dbReference>
<dbReference type="InterPro" id="IPR053738">
    <property type="entry name" value="Lambda_capsid_assembly"/>
</dbReference>
<gene>
    <name evidence="1" type="ORF">A9404_00465</name>
</gene>